<feature type="non-terminal residue" evidence="2">
    <location>
        <position position="1"/>
    </location>
</feature>
<dbReference type="Proteomes" id="UP000681722">
    <property type="component" value="Unassembled WGS sequence"/>
</dbReference>
<evidence type="ECO:0000256" key="1">
    <source>
        <dbReference type="SAM" id="MobiDB-lite"/>
    </source>
</evidence>
<evidence type="ECO:0000313" key="3">
    <source>
        <dbReference type="Proteomes" id="UP000681722"/>
    </source>
</evidence>
<dbReference type="AlphaFoldDB" id="A0A8S2VVD3"/>
<comment type="caution">
    <text evidence="2">The sequence shown here is derived from an EMBL/GenBank/DDBJ whole genome shotgun (WGS) entry which is preliminary data.</text>
</comment>
<protein>
    <submittedName>
        <fullName evidence="2">Uncharacterized protein</fullName>
    </submittedName>
</protein>
<reference evidence="2" key="1">
    <citation type="submission" date="2021-02" db="EMBL/GenBank/DDBJ databases">
        <authorList>
            <person name="Nowell W R."/>
        </authorList>
    </citation>
    <scope>NUCLEOTIDE SEQUENCE</scope>
</reference>
<organism evidence="2 3">
    <name type="scientific">Didymodactylos carnosus</name>
    <dbReference type="NCBI Taxonomy" id="1234261"/>
    <lineage>
        <taxon>Eukaryota</taxon>
        <taxon>Metazoa</taxon>
        <taxon>Spiralia</taxon>
        <taxon>Gnathifera</taxon>
        <taxon>Rotifera</taxon>
        <taxon>Eurotatoria</taxon>
        <taxon>Bdelloidea</taxon>
        <taxon>Philodinida</taxon>
        <taxon>Philodinidae</taxon>
        <taxon>Didymodactylos</taxon>
    </lineage>
</organism>
<gene>
    <name evidence="2" type="ORF">SRO942_LOCUS40428</name>
</gene>
<proteinExistence type="predicted"/>
<dbReference type="EMBL" id="CAJOBC010093611">
    <property type="protein sequence ID" value="CAF4418381.1"/>
    <property type="molecule type" value="Genomic_DNA"/>
</dbReference>
<feature type="region of interest" description="Disordered" evidence="1">
    <location>
        <begin position="1"/>
        <end position="32"/>
    </location>
</feature>
<sequence>EDSEDIKLNNNGMEDRDSDLPTDVGELYELPKDSTSRRRRKKRNYIFFYSTSKTFSITDKSCLHSLVQKFNAHVNQIKDELAAIVSRDDELPKAKVKKQVKEKVDDCILHVLYCLQRGVRSNITIFKLDNDNDLSTTIFRSICKSCEKLIEKSNINRRTKAENHQAHLHPDLMPREKEIVSESVRHETKDEVNLQKDQLLDLALSWDAIEVAKELIIKSSLDNIICTVRKKPFEVIREYYPFD</sequence>
<evidence type="ECO:0000313" key="2">
    <source>
        <dbReference type="EMBL" id="CAF4418381.1"/>
    </source>
</evidence>
<accession>A0A8S2VVD3</accession>
<name>A0A8S2VVD3_9BILA</name>